<keyword evidence="10" id="KW-0677">Repeat</keyword>
<dbReference type="GO" id="GO:0005886">
    <property type="term" value="C:plasma membrane"/>
    <property type="evidence" value="ECO:0007669"/>
    <property type="project" value="UniProtKB-SubCell"/>
</dbReference>
<feature type="coiled-coil region" evidence="21">
    <location>
        <begin position="44"/>
        <end position="71"/>
    </location>
</feature>
<comment type="subcellular location">
    <subcellularLocation>
        <location evidence="2">Cell membrane</location>
        <topology evidence="2">Multi-pass membrane protein</topology>
    </subcellularLocation>
    <subcellularLocation>
        <location evidence="3">Lysosome membrane</location>
    </subcellularLocation>
    <subcellularLocation>
        <location evidence="1">Nucleus</location>
    </subcellularLocation>
</comment>
<keyword evidence="21" id="KW-0175">Coiled coil</keyword>
<dbReference type="PROSITE" id="PS00028">
    <property type="entry name" value="ZINC_FINGER_C2H2_1"/>
    <property type="match status" value="3"/>
</dbReference>
<dbReference type="GO" id="GO:0015379">
    <property type="term" value="F:potassium:chloride symporter activity"/>
    <property type="evidence" value="ECO:0007669"/>
    <property type="project" value="TreeGrafter"/>
</dbReference>
<dbReference type="SMART" id="SM00355">
    <property type="entry name" value="ZnF_C2H2"/>
    <property type="match status" value="3"/>
</dbReference>
<evidence type="ECO:0000256" key="18">
    <source>
        <dbReference type="ARBA" id="ARBA00023228"/>
    </source>
</evidence>
<evidence type="ECO:0000256" key="9">
    <source>
        <dbReference type="ARBA" id="ARBA00022723"/>
    </source>
</evidence>
<proteinExistence type="inferred from homology"/>
<evidence type="ECO:0000256" key="21">
    <source>
        <dbReference type="SAM" id="Coils"/>
    </source>
</evidence>
<keyword evidence="6" id="KW-0813">Transport</keyword>
<feature type="transmembrane region" description="Helical" evidence="23">
    <location>
        <begin position="973"/>
        <end position="991"/>
    </location>
</feature>
<feature type="domain" description="C2H2-type" evidence="24">
    <location>
        <begin position="421"/>
        <end position="448"/>
    </location>
</feature>
<feature type="transmembrane region" description="Helical" evidence="23">
    <location>
        <begin position="794"/>
        <end position="818"/>
    </location>
</feature>
<feature type="domain" description="C2H2-type" evidence="24">
    <location>
        <begin position="365"/>
        <end position="392"/>
    </location>
</feature>
<feature type="transmembrane region" description="Helical" evidence="23">
    <location>
        <begin position="661"/>
        <end position="685"/>
    </location>
</feature>
<keyword evidence="15 23" id="KW-0472">Membrane</keyword>
<comment type="caution">
    <text evidence="25">The sequence shown here is derived from an EMBL/GenBank/DDBJ whole genome shotgun (WGS) entry which is preliminary data.</text>
</comment>
<keyword evidence="18" id="KW-0458">Lysosome</keyword>
<keyword evidence="12" id="KW-0862">Zinc</keyword>
<organism evidence="25 26">
    <name type="scientific">Electrophorus voltai</name>
    <dbReference type="NCBI Taxonomy" id="2609070"/>
    <lineage>
        <taxon>Eukaryota</taxon>
        <taxon>Metazoa</taxon>
        <taxon>Chordata</taxon>
        <taxon>Craniata</taxon>
        <taxon>Vertebrata</taxon>
        <taxon>Euteleostomi</taxon>
        <taxon>Actinopterygii</taxon>
        <taxon>Neopterygii</taxon>
        <taxon>Teleostei</taxon>
        <taxon>Ostariophysi</taxon>
        <taxon>Gymnotiformes</taxon>
        <taxon>Gymnotoidei</taxon>
        <taxon>Gymnotidae</taxon>
        <taxon>Electrophorus</taxon>
    </lineage>
</organism>
<dbReference type="Gene3D" id="3.30.160.60">
    <property type="entry name" value="Classic Zinc Finger"/>
    <property type="match status" value="3"/>
</dbReference>
<evidence type="ECO:0000256" key="19">
    <source>
        <dbReference type="ARBA" id="ARBA00023242"/>
    </source>
</evidence>
<evidence type="ECO:0000256" key="1">
    <source>
        <dbReference type="ARBA" id="ARBA00004123"/>
    </source>
</evidence>
<feature type="transmembrane region" description="Helical" evidence="23">
    <location>
        <begin position="838"/>
        <end position="862"/>
    </location>
</feature>
<gene>
    <name evidence="25" type="ORF">P4O66_016013</name>
</gene>
<evidence type="ECO:0000256" key="23">
    <source>
        <dbReference type="SAM" id="Phobius"/>
    </source>
</evidence>
<dbReference type="GO" id="GO:0008270">
    <property type="term" value="F:zinc ion binding"/>
    <property type="evidence" value="ECO:0007669"/>
    <property type="project" value="UniProtKB-KW"/>
</dbReference>
<dbReference type="GO" id="GO:0055064">
    <property type="term" value="P:chloride ion homeostasis"/>
    <property type="evidence" value="ECO:0007669"/>
    <property type="project" value="TreeGrafter"/>
</dbReference>
<evidence type="ECO:0000256" key="7">
    <source>
        <dbReference type="ARBA" id="ARBA00022475"/>
    </source>
</evidence>
<evidence type="ECO:0000256" key="2">
    <source>
        <dbReference type="ARBA" id="ARBA00004651"/>
    </source>
</evidence>
<feature type="compositionally biased region" description="Basic and acidic residues" evidence="22">
    <location>
        <begin position="287"/>
        <end position="296"/>
    </location>
</feature>
<dbReference type="Pfam" id="PF00324">
    <property type="entry name" value="AA_permease"/>
    <property type="match status" value="1"/>
</dbReference>
<feature type="transmembrane region" description="Helical" evidence="23">
    <location>
        <begin position="761"/>
        <end position="782"/>
    </location>
</feature>
<keyword evidence="26" id="KW-1185">Reference proteome</keyword>
<feature type="transmembrane region" description="Helical" evidence="23">
    <location>
        <begin position="617"/>
        <end position="641"/>
    </location>
</feature>
<dbReference type="PANTHER" id="PTHR11827:SF98">
    <property type="entry name" value="SOLUTE CARRIER FAMILY 12 MEMBER 9"/>
    <property type="match status" value="1"/>
</dbReference>
<feature type="region of interest" description="Disordered" evidence="22">
    <location>
        <begin position="286"/>
        <end position="321"/>
    </location>
</feature>
<evidence type="ECO:0000256" key="16">
    <source>
        <dbReference type="ARBA" id="ARBA00023163"/>
    </source>
</evidence>
<feature type="transmembrane region" description="Helical" evidence="23">
    <location>
        <begin position="913"/>
        <end position="936"/>
    </location>
</feature>
<keyword evidence="17" id="KW-0325">Glycoprotein</keyword>
<feature type="transmembrane region" description="Helical" evidence="23">
    <location>
        <begin position="692"/>
        <end position="713"/>
    </location>
</feature>
<keyword evidence="13 23" id="KW-1133">Transmembrane helix</keyword>
<feature type="compositionally biased region" description="Low complexity" evidence="22">
    <location>
        <begin position="308"/>
        <end position="318"/>
    </location>
</feature>
<evidence type="ECO:0000256" key="20">
    <source>
        <dbReference type="PROSITE-ProRule" id="PRU00042"/>
    </source>
</evidence>
<dbReference type="Proteomes" id="UP001239994">
    <property type="component" value="Unassembled WGS sequence"/>
</dbReference>
<evidence type="ECO:0000256" key="12">
    <source>
        <dbReference type="ARBA" id="ARBA00022833"/>
    </source>
</evidence>
<evidence type="ECO:0000256" key="3">
    <source>
        <dbReference type="ARBA" id="ARBA00004656"/>
    </source>
</evidence>
<dbReference type="GO" id="GO:0005634">
    <property type="term" value="C:nucleus"/>
    <property type="evidence" value="ECO:0007669"/>
    <property type="project" value="UniProtKB-SubCell"/>
</dbReference>
<keyword evidence="14" id="KW-0805">Transcription regulation</keyword>
<feature type="transmembrane region" description="Helical" evidence="23">
    <location>
        <begin position="575"/>
        <end position="596"/>
    </location>
</feature>
<dbReference type="InterPro" id="IPR004842">
    <property type="entry name" value="SLC12A_fam"/>
</dbReference>
<dbReference type="InterPro" id="IPR004841">
    <property type="entry name" value="AA-permease/SLC12A_dom"/>
</dbReference>
<sequence>MIMASDGISVSFLKYELASTIDQAVRCAVETVLKETARIVGARLTAARNAAAESHRENQTLRERLDVSESELKAVRYYMTAAEKNIKQCLLLNQNQPRSNALRPSADDSAFDFPADAPDSNLMLPHGREFARKSFRSSSGRVHYSKTLPSVGLCLPTVQSDWPRSSINRRRIRTSSVVNSTSFLNDTATSRAPLETDSVLPRTEDTEDQFYITEEGVADKEYKASASTVQDFERVPEGQEAAGKDPGEPSDIGDFEFEMGAPAGNVNELGLIQVMDADEEIKQGAVKIEDEPEPHSAEPPTLDPAMVSSSSSSSSSLSRAQPQIISPLAPAGEAEIPPGLVPPVEGDAGLAGLAEPRRDGADKVHRCNVCGRGFRRFYCLKTHQRIHTGERPYPCRYCEKRFRHLDSLHKHQRIHTGERPYRCALCGCCFRELGQLKKHRLKHSPTANAVGGGGPSAGPHHTLSLLPPTTSYVWPHLNSQSLDSQSALFSHSRSQVMAGERSPLLSHGVFSVVGDDRGSPGAAEQSSGDSPRKLNTFFGVMVPTILSMFSIILFLRTGFVVGHAGLLQGLLMLAVAYFIISLTILSICAISTNGAVQGGGAYFMISRSLGPEFGGSIGLMFFLAKVCACGVYVLGLVEAILDVFGQDAAVGVAEGLHVLPQGYWFSVLYSSAVLLLCLLVCLVGAHIYAKASFVIFLIVTVAVLSILISPLVVAPRQFSFMHALGPNRTIVFNTSYTGFNASTLASNLASGYSLDFSTNRVMSFSTVFAVMFTSCTGIMAGANMSGELKNPSVAIPKGTIMAVLYTLVVYVLFFFMVSSTCERLLLINEFGVFQRINVWPPFVTIGVYCASLSAAMCSMIGASRILHALALDKLFGLPLAPAAITSHSGNPWVSVLYTWALVQCTVFAGQLNVIAALVTVFYLLAYAAVDLACLALEWASAPNFRPTFQLFSWHTCLLGMLSCLVMMFVIDAVYSSASIAVLLLLLLFLHYRSPTSSWGYISQALIFHQVRKYLLMLDSRKDHVKFWRPQVLLMVANPRSSCQLIRFVNQLKKGGLFVLGHVQLGDLDMLPADPVQQQYNFWLSLVDKLGVKAFVDLTLSPSVRQGTQHLLRITGLGGMKPNTLVLGFYDNCYPEDYFLQDPAFHEGAAGGSSAAGDDFGVDLPSLQAHFPPVRHTESPRCLQPAEYVGIISDAIKMGKNVCLGRYFAQLPAELGGVGTKGDGAGLTIDAWPSDLLSAASGGSDADVCSLFLLQMACVLNMASRWRRARLRVFLCVEAESGESGWLAREERFRELLSKLRIRAAIRIVAWDTVARRLRDVSAPPAAADETLRAVNTLLKEHSLSAAVRFLYLPCPPNNTSQSQQYLAQLDVISQGLGPTILIHGLTPVTCTEL</sequence>
<keyword evidence="19" id="KW-0539">Nucleus</keyword>
<keyword evidence="11 20" id="KW-0863">Zinc-finger</keyword>
<dbReference type="Pfam" id="PF03522">
    <property type="entry name" value="SLC12"/>
    <property type="match status" value="1"/>
</dbReference>
<dbReference type="GO" id="GO:0006884">
    <property type="term" value="P:cell volume homeostasis"/>
    <property type="evidence" value="ECO:0007669"/>
    <property type="project" value="TreeGrafter"/>
</dbReference>
<dbReference type="GO" id="GO:0055075">
    <property type="term" value="P:potassium ion homeostasis"/>
    <property type="evidence" value="ECO:0007669"/>
    <property type="project" value="TreeGrafter"/>
</dbReference>
<dbReference type="InterPro" id="IPR013087">
    <property type="entry name" value="Znf_C2H2_type"/>
</dbReference>
<keyword evidence="9" id="KW-0479">Metal-binding</keyword>
<dbReference type="EMBL" id="JAROKS010000023">
    <property type="protein sequence ID" value="KAK1787515.1"/>
    <property type="molecule type" value="Genomic_DNA"/>
</dbReference>
<evidence type="ECO:0000256" key="15">
    <source>
        <dbReference type="ARBA" id="ARBA00023136"/>
    </source>
</evidence>
<name>A0AAD9DM06_9TELE</name>
<evidence type="ECO:0000313" key="26">
    <source>
        <dbReference type="Proteomes" id="UP001239994"/>
    </source>
</evidence>
<dbReference type="SUPFAM" id="SSF57667">
    <property type="entry name" value="beta-beta-alpha zinc fingers"/>
    <property type="match status" value="2"/>
</dbReference>
<feature type="compositionally biased region" description="Basic and acidic residues" evidence="22">
    <location>
        <begin position="231"/>
        <end position="247"/>
    </location>
</feature>
<dbReference type="InterPro" id="IPR018491">
    <property type="entry name" value="SLC12_C"/>
</dbReference>
<feature type="domain" description="C2H2-type" evidence="24">
    <location>
        <begin position="393"/>
        <end position="420"/>
    </location>
</feature>
<dbReference type="Gene3D" id="1.20.1740.10">
    <property type="entry name" value="Amino acid/polyamine transporter I"/>
    <property type="match status" value="1"/>
</dbReference>
<keyword evidence="7" id="KW-1003">Cell membrane</keyword>
<evidence type="ECO:0000256" key="11">
    <source>
        <dbReference type="ARBA" id="ARBA00022771"/>
    </source>
</evidence>
<evidence type="ECO:0000256" key="4">
    <source>
        <dbReference type="ARBA" id="ARBA00010593"/>
    </source>
</evidence>
<dbReference type="FunFam" id="3.30.160.60:FF:002343">
    <property type="entry name" value="Zinc finger protein 33A"/>
    <property type="match status" value="1"/>
</dbReference>
<feature type="region of interest" description="Disordered" evidence="22">
    <location>
        <begin position="222"/>
        <end position="255"/>
    </location>
</feature>
<evidence type="ECO:0000259" key="24">
    <source>
        <dbReference type="PROSITE" id="PS50157"/>
    </source>
</evidence>
<feature type="transmembrane region" description="Helical" evidence="23">
    <location>
        <begin position="948"/>
        <end position="967"/>
    </location>
</feature>
<protein>
    <recommendedName>
        <fullName evidence="5">Solute carrier family 12 member 9</fullName>
    </recommendedName>
</protein>
<keyword evidence="16" id="KW-0804">Transcription</keyword>
<evidence type="ECO:0000256" key="17">
    <source>
        <dbReference type="ARBA" id="ARBA00023180"/>
    </source>
</evidence>
<evidence type="ECO:0000256" key="8">
    <source>
        <dbReference type="ARBA" id="ARBA00022692"/>
    </source>
</evidence>
<reference evidence="25" key="1">
    <citation type="submission" date="2023-03" db="EMBL/GenBank/DDBJ databases">
        <title>Electrophorus voltai genome.</title>
        <authorList>
            <person name="Bian C."/>
        </authorList>
    </citation>
    <scope>NUCLEOTIDE SEQUENCE</scope>
    <source>
        <strain evidence="25">CB-2022</strain>
        <tissue evidence="25">Muscle</tissue>
    </source>
</reference>
<dbReference type="PANTHER" id="PTHR11827">
    <property type="entry name" value="SOLUTE CARRIER FAMILY 12, CATION COTRANSPORTERS"/>
    <property type="match status" value="1"/>
</dbReference>
<dbReference type="FunFam" id="1.20.1740.10:FF:000013">
    <property type="entry name" value="Solute carrier family 12 member"/>
    <property type="match status" value="1"/>
</dbReference>
<accession>A0AAD9DM06</accession>
<evidence type="ECO:0000256" key="10">
    <source>
        <dbReference type="ARBA" id="ARBA00022737"/>
    </source>
</evidence>
<evidence type="ECO:0000256" key="6">
    <source>
        <dbReference type="ARBA" id="ARBA00022448"/>
    </source>
</evidence>
<evidence type="ECO:0000256" key="22">
    <source>
        <dbReference type="SAM" id="MobiDB-lite"/>
    </source>
</evidence>
<keyword evidence="8 23" id="KW-0812">Transmembrane</keyword>
<feature type="transmembrane region" description="Helical" evidence="23">
    <location>
        <begin position="534"/>
        <end position="555"/>
    </location>
</feature>
<dbReference type="GO" id="GO:0005765">
    <property type="term" value="C:lysosomal membrane"/>
    <property type="evidence" value="ECO:0007669"/>
    <property type="project" value="UniProtKB-SubCell"/>
</dbReference>
<evidence type="ECO:0000256" key="5">
    <source>
        <dbReference type="ARBA" id="ARBA00019359"/>
    </source>
</evidence>
<feature type="transmembrane region" description="Helical" evidence="23">
    <location>
        <begin position="874"/>
        <end position="893"/>
    </location>
</feature>
<comment type="similarity">
    <text evidence="4">Belongs to the SLC12A transporter family.</text>
</comment>
<dbReference type="FunFam" id="3.30.160.60:FF:000003">
    <property type="entry name" value="Zinc finger protein 3 homolog"/>
    <property type="match status" value="1"/>
</dbReference>
<dbReference type="Pfam" id="PF00096">
    <property type="entry name" value="zf-C2H2"/>
    <property type="match status" value="2"/>
</dbReference>
<evidence type="ECO:0000313" key="25">
    <source>
        <dbReference type="EMBL" id="KAK1787515.1"/>
    </source>
</evidence>
<evidence type="ECO:0000256" key="13">
    <source>
        <dbReference type="ARBA" id="ARBA00022989"/>
    </source>
</evidence>
<dbReference type="PROSITE" id="PS50157">
    <property type="entry name" value="ZINC_FINGER_C2H2_2"/>
    <property type="match status" value="3"/>
</dbReference>
<dbReference type="InterPro" id="IPR036236">
    <property type="entry name" value="Znf_C2H2_sf"/>
</dbReference>
<evidence type="ECO:0000256" key="14">
    <source>
        <dbReference type="ARBA" id="ARBA00023015"/>
    </source>
</evidence>